<accession>A0A5B0R2B6</accession>
<dbReference type="EMBL" id="VSWC01000001">
    <property type="protein sequence ID" value="KAA1119712.1"/>
    <property type="molecule type" value="Genomic_DNA"/>
</dbReference>
<evidence type="ECO:0000256" key="1">
    <source>
        <dbReference type="SAM" id="MobiDB-lite"/>
    </source>
</evidence>
<feature type="compositionally biased region" description="Low complexity" evidence="1">
    <location>
        <begin position="424"/>
        <end position="436"/>
    </location>
</feature>
<comment type="caution">
    <text evidence="2">The sequence shown here is derived from an EMBL/GenBank/DDBJ whole genome shotgun (WGS) entry which is preliminary data.</text>
</comment>
<organism evidence="2 3">
    <name type="scientific">Puccinia graminis f. sp. tritici</name>
    <dbReference type="NCBI Taxonomy" id="56615"/>
    <lineage>
        <taxon>Eukaryota</taxon>
        <taxon>Fungi</taxon>
        <taxon>Dikarya</taxon>
        <taxon>Basidiomycota</taxon>
        <taxon>Pucciniomycotina</taxon>
        <taxon>Pucciniomycetes</taxon>
        <taxon>Pucciniales</taxon>
        <taxon>Pucciniaceae</taxon>
        <taxon>Puccinia</taxon>
    </lineage>
</organism>
<name>A0A5B0R2B6_PUCGR</name>
<keyword evidence="3" id="KW-1185">Reference proteome</keyword>
<feature type="compositionally biased region" description="Basic and acidic residues" evidence="1">
    <location>
        <begin position="440"/>
        <end position="449"/>
    </location>
</feature>
<sequence length="558" mass="63779">MLTTRKMEQTHPIPSSTTTTTTNHNQRPIRTTIQPPDRIQLIKATHPNGINNNRTSLPFTTSLSRLLFKLLSSQNHQRKNTSLINRITEYLSLLLIRELATLEDLFIKSPIYRLLKFLTPSILPKSSTYPFLLTLILGGIQLKKLWKHQQQLVFNLLISLGPLLNTLRLLTHIQIDHDRIQSRHTDPDHELLPKDQHLQELRRWSLYWLVYCTLINLENLKLSTSALSNHLSPIISRPTIYPNITPIPNQIENIKDSYPEKVFQLFKNLASQSSRHFFHLLPTLIKPAPSPSVIRKNIPPRLPIESFDLHTHPTITSHRPVQVYLPEYLFGKDRRVYGIIKLGFLRWCSSDRRRGCEKIWTHLLGPIVSVIGRSDRRVTRGSKRRMKVVQVTIDTEDVQEEDEEEQDPTDSSSGPAKILPHRPPSSSSRTHHPAATLPDHPLRPEERPESPASASVRRIRSDPTLARWEPTGRPAHALALSADHDQLHSDPTDLSSAHPTLLDHTHPHPLIDHSASCDKSPHNLPLSHKQHPNCLAKVPHPIDFKTPENAWDTLSFIG</sequence>
<proteinExistence type="predicted"/>
<dbReference type="OrthoDB" id="2502611at2759"/>
<dbReference type="AlphaFoldDB" id="A0A5B0R2B6"/>
<protein>
    <submittedName>
        <fullName evidence="2">Uncharacterized protein</fullName>
    </submittedName>
</protein>
<evidence type="ECO:0000313" key="3">
    <source>
        <dbReference type="Proteomes" id="UP000324748"/>
    </source>
</evidence>
<feature type="region of interest" description="Disordered" evidence="1">
    <location>
        <begin position="1"/>
        <end position="35"/>
    </location>
</feature>
<feature type="compositionally biased region" description="Polar residues" evidence="1">
    <location>
        <begin position="23"/>
        <end position="34"/>
    </location>
</feature>
<feature type="compositionally biased region" description="Acidic residues" evidence="1">
    <location>
        <begin position="394"/>
        <end position="408"/>
    </location>
</feature>
<reference evidence="2 3" key="1">
    <citation type="submission" date="2019-05" db="EMBL/GenBank/DDBJ databases">
        <title>Emergence of the Ug99 lineage of the wheat stem rust pathogen through somatic hybridization.</title>
        <authorList>
            <person name="Li F."/>
            <person name="Upadhyaya N.M."/>
            <person name="Sperschneider J."/>
            <person name="Matny O."/>
            <person name="Nguyen-Phuc H."/>
            <person name="Mago R."/>
            <person name="Raley C."/>
            <person name="Miller M.E."/>
            <person name="Silverstein K.A.T."/>
            <person name="Henningsen E."/>
            <person name="Hirsch C.D."/>
            <person name="Visser B."/>
            <person name="Pretorius Z.A."/>
            <person name="Steffenson B.J."/>
            <person name="Schwessinger B."/>
            <person name="Dodds P.N."/>
            <person name="Figueroa M."/>
        </authorList>
    </citation>
    <scope>NUCLEOTIDE SEQUENCE [LARGE SCALE GENOMIC DNA]</scope>
    <source>
        <strain evidence="2">21-0</strain>
    </source>
</reference>
<evidence type="ECO:0000313" key="2">
    <source>
        <dbReference type="EMBL" id="KAA1119712.1"/>
    </source>
</evidence>
<dbReference type="Proteomes" id="UP000324748">
    <property type="component" value="Unassembled WGS sequence"/>
</dbReference>
<feature type="region of interest" description="Disordered" evidence="1">
    <location>
        <begin position="390"/>
        <end position="472"/>
    </location>
</feature>
<gene>
    <name evidence="2" type="ORF">PGT21_032313</name>
</gene>